<evidence type="ECO:0000256" key="3">
    <source>
        <dbReference type="ARBA" id="ARBA00022089"/>
    </source>
</evidence>
<keyword evidence="4 10" id="KW-0812">Transmembrane</keyword>
<dbReference type="GO" id="GO:0009272">
    <property type="term" value="P:fungal-type cell wall biogenesis"/>
    <property type="evidence" value="ECO:0007669"/>
    <property type="project" value="TreeGrafter"/>
</dbReference>
<evidence type="ECO:0000256" key="2">
    <source>
        <dbReference type="ARBA" id="ARBA00008203"/>
    </source>
</evidence>
<dbReference type="HOGENOM" id="CLU_062461_0_0_1"/>
<evidence type="ECO:0000256" key="9">
    <source>
        <dbReference type="ARBA" id="ARBA00023316"/>
    </source>
</evidence>
<dbReference type="GeneID" id="27903693"/>
<dbReference type="eggNOG" id="ENOG502S6TD">
    <property type="taxonomic scope" value="Eukaryota"/>
</dbReference>
<dbReference type="GO" id="GO:0005789">
    <property type="term" value="C:endoplasmic reticulum membrane"/>
    <property type="evidence" value="ECO:0007669"/>
    <property type="project" value="UniProtKB-SubCell"/>
</dbReference>
<keyword evidence="5 11" id="KW-0732">Signal</keyword>
<evidence type="ECO:0000313" key="14">
    <source>
        <dbReference type="Proteomes" id="UP000016931"/>
    </source>
</evidence>
<dbReference type="AlphaFoldDB" id="M3D0E6"/>
<dbReference type="EMBL" id="KB456268">
    <property type="protein sequence ID" value="EMF09948.1"/>
    <property type="molecule type" value="Genomic_DNA"/>
</dbReference>
<comment type="subcellular location">
    <subcellularLocation>
        <location evidence="1">Endoplasmic reticulum membrane</location>
        <topology evidence="1">Single-pass type I membrane protein</topology>
    </subcellularLocation>
</comment>
<keyword evidence="6" id="KW-0256">Endoplasmic reticulum</keyword>
<gene>
    <name evidence="13" type="ORF">SEPMUDRAFT_151037</name>
</gene>
<accession>M3D0E6</accession>
<evidence type="ECO:0000256" key="1">
    <source>
        <dbReference type="ARBA" id="ARBA00004115"/>
    </source>
</evidence>
<keyword evidence="7 10" id="KW-1133">Transmembrane helix</keyword>
<dbReference type="RefSeq" id="XP_016758069.1">
    <property type="nucleotide sequence ID" value="XM_016906556.1"/>
</dbReference>
<evidence type="ECO:0000256" key="6">
    <source>
        <dbReference type="ARBA" id="ARBA00022824"/>
    </source>
</evidence>
<sequence length="297" mass="32242">MLLRSSIFLAATASSAYALRDASPFLLLSTEYLDQTSLRSEQLSTSTHIEGGLEPTLSLCGSSVYVFVEQPGVHGADLQSDTMPKLSRRVAKDQYRSVVQIPEVVGQVDAERVAAAVSRQCGAQRLSLEEFTSSTSKPTPAVIGPLVQTAPRGAHRLRAESLKQLDSDLDAHLHSILSNHTAHTIIFIGVPASGESSNLDYESENTPPGHNSMHTDLKRDVDHGFKRAEQSNSTNPQEKLALFEKYQFLSPGIFMGLVTVLLLLSILYVGVSAIAGLEVSYMSFSKEMGPNAQKKQQ</sequence>
<reference evidence="13 14" key="1">
    <citation type="journal article" date="2012" name="PLoS Pathog.">
        <title>Diverse lifestyles and strategies of plant pathogenesis encoded in the genomes of eighteen Dothideomycetes fungi.</title>
        <authorList>
            <person name="Ohm R.A."/>
            <person name="Feau N."/>
            <person name="Henrissat B."/>
            <person name="Schoch C.L."/>
            <person name="Horwitz B.A."/>
            <person name="Barry K.W."/>
            <person name="Condon B.J."/>
            <person name="Copeland A.C."/>
            <person name="Dhillon B."/>
            <person name="Glaser F."/>
            <person name="Hesse C.N."/>
            <person name="Kosti I."/>
            <person name="LaButti K."/>
            <person name="Lindquist E.A."/>
            <person name="Lucas S."/>
            <person name="Salamov A.A."/>
            <person name="Bradshaw R.E."/>
            <person name="Ciuffetti L."/>
            <person name="Hamelin R.C."/>
            <person name="Kema G.H.J."/>
            <person name="Lawrence C."/>
            <person name="Scott J.A."/>
            <person name="Spatafora J.W."/>
            <person name="Turgeon B.G."/>
            <person name="de Wit P.J.G.M."/>
            <person name="Zhong S."/>
            <person name="Goodwin S.B."/>
            <person name="Grigoriev I.V."/>
        </authorList>
    </citation>
    <scope>NUCLEOTIDE SEQUENCE [LARGE SCALE GENOMIC DNA]</scope>
    <source>
        <strain evidence="13 14">SO2202</strain>
    </source>
</reference>
<keyword evidence="14" id="KW-1185">Reference proteome</keyword>
<dbReference type="PANTHER" id="PTHR28285:SF1">
    <property type="entry name" value="PROTEIN BIG1"/>
    <property type="match status" value="1"/>
</dbReference>
<feature type="signal peptide" evidence="11">
    <location>
        <begin position="1"/>
        <end position="18"/>
    </location>
</feature>
<dbReference type="InterPro" id="IPR046756">
    <property type="entry name" value="VAS1/VOA1_TM"/>
</dbReference>
<evidence type="ECO:0000256" key="4">
    <source>
        <dbReference type="ARBA" id="ARBA00022692"/>
    </source>
</evidence>
<evidence type="ECO:0000259" key="12">
    <source>
        <dbReference type="Pfam" id="PF20520"/>
    </source>
</evidence>
<evidence type="ECO:0000256" key="5">
    <source>
        <dbReference type="ARBA" id="ARBA00022729"/>
    </source>
</evidence>
<evidence type="ECO:0000256" key="11">
    <source>
        <dbReference type="SAM" id="SignalP"/>
    </source>
</evidence>
<comment type="similarity">
    <text evidence="2">Belongs to the BIG1 family.</text>
</comment>
<feature type="transmembrane region" description="Helical" evidence="10">
    <location>
        <begin position="253"/>
        <end position="277"/>
    </location>
</feature>
<evidence type="ECO:0000256" key="10">
    <source>
        <dbReference type="SAM" id="Phobius"/>
    </source>
</evidence>
<feature type="domain" description="V-type proton ATPase subunit S1/VOA1 transmembrane" evidence="12">
    <location>
        <begin position="247"/>
        <end position="286"/>
    </location>
</feature>
<dbReference type="OrthoDB" id="9985059at2759"/>
<dbReference type="GO" id="GO:0071555">
    <property type="term" value="P:cell wall organization"/>
    <property type="evidence" value="ECO:0007669"/>
    <property type="project" value="UniProtKB-KW"/>
</dbReference>
<feature type="chain" id="PRO_5004032675" description="Protein BIG1" evidence="11">
    <location>
        <begin position="19"/>
        <end position="297"/>
    </location>
</feature>
<protein>
    <recommendedName>
        <fullName evidence="3">Protein BIG1</fullName>
    </recommendedName>
</protein>
<dbReference type="PANTHER" id="PTHR28285">
    <property type="entry name" value="PROTEIN BIG1"/>
    <property type="match status" value="1"/>
</dbReference>
<dbReference type="Pfam" id="PF20520">
    <property type="entry name" value="Ac45-VOA1_TM"/>
    <property type="match status" value="1"/>
</dbReference>
<evidence type="ECO:0000313" key="13">
    <source>
        <dbReference type="EMBL" id="EMF09948.1"/>
    </source>
</evidence>
<name>M3D0E6_SPHMS</name>
<dbReference type="InterPro" id="IPR037654">
    <property type="entry name" value="Big1"/>
</dbReference>
<dbReference type="OMA" id="QISYHAF"/>
<evidence type="ECO:0000256" key="8">
    <source>
        <dbReference type="ARBA" id="ARBA00023136"/>
    </source>
</evidence>
<proteinExistence type="inferred from homology"/>
<dbReference type="GO" id="GO:0006078">
    <property type="term" value="P:(1-&gt;6)-beta-D-glucan biosynthetic process"/>
    <property type="evidence" value="ECO:0007669"/>
    <property type="project" value="TreeGrafter"/>
</dbReference>
<organism evidence="13 14">
    <name type="scientific">Sphaerulina musiva (strain SO2202)</name>
    <name type="common">Poplar stem canker fungus</name>
    <name type="synonym">Septoria musiva</name>
    <dbReference type="NCBI Taxonomy" id="692275"/>
    <lineage>
        <taxon>Eukaryota</taxon>
        <taxon>Fungi</taxon>
        <taxon>Dikarya</taxon>
        <taxon>Ascomycota</taxon>
        <taxon>Pezizomycotina</taxon>
        <taxon>Dothideomycetes</taxon>
        <taxon>Dothideomycetidae</taxon>
        <taxon>Mycosphaerellales</taxon>
        <taxon>Mycosphaerellaceae</taxon>
        <taxon>Sphaerulina</taxon>
    </lineage>
</organism>
<keyword evidence="8 10" id="KW-0472">Membrane</keyword>
<keyword evidence="9" id="KW-0961">Cell wall biogenesis/degradation</keyword>
<evidence type="ECO:0000256" key="7">
    <source>
        <dbReference type="ARBA" id="ARBA00022989"/>
    </source>
</evidence>
<dbReference type="Proteomes" id="UP000016931">
    <property type="component" value="Unassembled WGS sequence"/>
</dbReference>
<dbReference type="STRING" id="692275.M3D0E6"/>